<accession>A0A4Y2JSZ7</accession>
<evidence type="ECO:0000313" key="2">
    <source>
        <dbReference type="Proteomes" id="UP000499080"/>
    </source>
</evidence>
<gene>
    <name evidence="1" type="ORF">AVEN_161838_1</name>
</gene>
<protein>
    <submittedName>
        <fullName evidence="1">Uncharacterized protein</fullName>
    </submittedName>
</protein>
<name>A0A4Y2JSZ7_ARAVE</name>
<proteinExistence type="predicted"/>
<dbReference type="AlphaFoldDB" id="A0A4Y2JSZ7"/>
<reference evidence="1 2" key="1">
    <citation type="journal article" date="2019" name="Sci. Rep.">
        <title>Orb-weaving spider Araneus ventricosus genome elucidates the spidroin gene catalogue.</title>
        <authorList>
            <person name="Kono N."/>
            <person name="Nakamura H."/>
            <person name="Ohtoshi R."/>
            <person name="Moran D.A.P."/>
            <person name="Shinohara A."/>
            <person name="Yoshida Y."/>
            <person name="Fujiwara M."/>
            <person name="Mori M."/>
            <person name="Tomita M."/>
            <person name="Arakawa K."/>
        </authorList>
    </citation>
    <scope>NUCLEOTIDE SEQUENCE [LARGE SCALE GENOMIC DNA]</scope>
</reference>
<evidence type="ECO:0000313" key="1">
    <source>
        <dbReference type="EMBL" id="GBM92997.1"/>
    </source>
</evidence>
<sequence length="167" mass="18953">MIIVAASFQSHTPDPRENRIDFKVLLCLYNVLSERRNIKASTTGLLVCCSKECGATLGGTGNRQQGSWQTTLVKFTVKFSRLEVIRNEISSFLLEDTTTHLDYEADFGHAESYRDNYLELKSKVEEFLKKSSRSLSECSTKYNTPKLKLPKFELKKFSGDPKNSSHS</sequence>
<comment type="caution">
    <text evidence="1">The sequence shown here is derived from an EMBL/GenBank/DDBJ whole genome shotgun (WGS) entry which is preliminary data.</text>
</comment>
<dbReference type="EMBL" id="BGPR01003837">
    <property type="protein sequence ID" value="GBM92997.1"/>
    <property type="molecule type" value="Genomic_DNA"/>
</dbReference>
<keyword evidence="2" id="KW-1185">Reference proteome</keyword>
<organism evidence="1 2">
    <name type="scientific">Araneus ventricosus</name>
    <name type="common">Orbweaver spider</name>
    <name type="synonym">Epeira ventricosa</name>
    <dbReference type="NCBI Taxonomy" id="182803"/>
    <lineage>
        <taxon>Eukaryota</taxon>
        <taxon>Metazoa</taxon>
        <taxon>Ecdysozoa</taxon>
        <taxon>Arthropoda</taxon>
        <taxon>Chelicerata</taxon>
        <taxon>Arachnida</taxon>
        <taxon>Araneae</taxon>
        <taxon>Araneomorphae</taxon>
        <taxon>Entelegynae</taxon>
        <taxon>Araneoidea</taxon>
        <taxon>Araneidae</taxon>
        <taxon>Araneus</taxon>
    </lineage>
</organism>
<dbReference type="Proteomes" id="UP000499080">
    <property type="component" value="Unassembled WGS sequence"/>
</dbReference>